<dbReference type="EMBL" id="AP012176">
    <property type="protein sequence ID" value="BAN08212.1"/>
    <property type="molecule type" value="Genomic_DNA"/>
</dbReference>
<dbReference type="AlphaFoldDB" id="M5AIL3"/>
<geneLocation type="plasmid" evidence="2 3">
    <name>pKB290-9</name>
</geneLocation>
<proteinExistence type="predicted"/>
<keyword evidence="2" id="KW-0614">Plasmid</keyword>
<evidence type="ECO:0000313" key="3">
    <source>
        <dbReference type="Proteomes" id="UP000012042"/>
    </source>
</evidence>
<organism evidence="2 3">
    <name type="scientific">Levilactobacillus brevis KB290</name>
    <dbReference type="NCBI Taxonomy" id="1001583"/>
    <lineage>
        <taxon>Bacteria</taxon>
        <taxon>Bacillati</taxon>
        <taxon>Bacillota</taxon>
        <taxon>Bacilli</taxon>
        <taxon>Lactobacillales</taxon>
        <taxon>Lactobacillaceae</taxon>
        <taxon>Levilactobacillus</taxon>
    </lineage>
</organism>
<evidence type="ECO:0000256" key="1">
    <source>
        <dbReference type="SAM" id="MobiDB-lite"/>
    </source>
</evidence>
<dbReference type="KEGG" id="lbk:LVISKB_P9-0001"/>
<name>M5AIL3_LEVBR</name>
<sequence length="31" mass="3650">MPRLVCPRQIQEVTNHIQHKPQVNDKLNAKN</sequence>
<accession>M5AIL3</accession>
<feature type="region of interest" description="Disordered" evidence="1">
    <location>
        <begin position="1"/>
        <end position="31"/>
    </location>
</feature>
<protein>
    <submittedName>
        <fullName evidence="2">Uncharacterized protein</fullName>
    </submittedName>
</protein>
<dbReference type="HOGENOM" id="CLU_3397121_0_0_9"/>
<reference evidence="2 3" key="1">
    <citation type="journal article" date="2013" name="PLoS ONE">
        <title>Genomic Analysis by Deep Sequencing of the Probiotic Lactobacillus brevis KB290 Harboring Nine Plasmids Reveals Genomic Stability.</title>
        <authorList>
            <person name="Fukao M."/>
            <person name="Oshima K."/>
            <person name="Morita H."/>
            <person name="Toh H."/>
            <person name="Suda W."/>
            <person name="Kim S.W."/>
            <person name="Suzuki S."/>
            <person name="Yakabe T."/>
            <person name="Hattori M."/>
            <person name="Yajima N."/>
        </authorList>
    </citation>
    <scope>NUCLEOTIDE SEQUENCE [LARGE SCALE GENOMIC DNA]</scope>
    <source>
        <strain evidence="2 3">KB290</strain>
        <plasmid evidence="2">pKB290-9</plasmid>
    </source>
</reference>
<dbReference type="Proteomes" id="UP000012042">
    <property type="component" value="Plasmid pKB290-9"/>
</dbReference>
<evidence type="ECO:0000313" key="2">
    <source>
        <dbReference type="EMBL" id="BAN08212.1"/>
    </source>
</evidence>
<gene>
    <name evidence="2" type="ORF">LVISKB_P9-0001</name>
</gene>